<dbReference type="KEGG" id="hazt:108665369"/>
<sequence length="1054" mass="114632">MSLFKIRDWWTTEVGDGSTDDDICSAGCLLIAQLNAEYPEDMQEQVIVGCHTGSLHLYCPKVTITEEGEEAFGYKPDHLLLETNLNYPVLQLLAGALVGGQPGCQQLCVLHPSRVVVYTVTVSGGRGQSAAARASSANSASHGLQAKLAPAYQHVFKRKAYSAIVGPFGNVRGKDFICVQSLDGCLTVYEQESFAFCVFLPGALLAGPLAYLPKTDSFVTMAASANLQAYKYQNLSVSRSTTDGADDGSSGGKRLTWDWEQVVGEEALEMQVVGEVPLVTLVLLTSRALYAFKESGSLKFVKRLEYNPACFTAYFVGASLFSLVASHSQTLLLYHETVLKWAAQLTCIPVALARVNLKGIKGGVALVTGSGRLQVVYLGTDPSLFTAPPIETREINFDETDKELANLHRIIKASSKDSSSLLSSERSDAQQLTVGITLGQKLEPWTGPSAIQDPEGPVPCCTAVVRLTALQPINGVRVAIVVHKPLAVSQSVFMLRTISDSSQLLVRFYLSGAYVACSLTVLVVTSYTTARGAPRVLRTQLELPLRLVVKASAPNKEADHKITLSTNKPAVNLPELFPEFGLDSSMSSTGVGLQHYAGPLVTVLSSRTTQRYRLQSDSLPALWVVFREMCRRLESYWGTGGRHGAGEETFSLWVSSMLPLNELYSLIDAHFLRRKKHNGLNDQLLQRCLQVRAVQRRLLTKFKDKNPTPLTNLDNLLDGMYKQVLHITDLIQDNTSGLELSGAHLSCVVQLVVQLVKLHYNPGHLQLLAAALSPHMPPPQQTQGWEEVVDCCISFLLRTVCGEDTDLPPSSTLSQPLDTSNLKSRIALLLERLTKGGINDAQQNRGVTDNLDGEAGGRKPSIIAIDPVEVPLGSRLGEDRVRSARIRSARGLSSKGYIVPRLPSGQTEEDEDENLAEEEETNEEQPDEPSVDEREEPSSPRTPEVEEEATGIPHDDIPPEEHNVQSPGADVRAEATYQNAQNELDSLIDEDEAADLGKPDQRDKVLGQANTQVSAAEGSALDDKSRSLKSAKGGVIESPGEDIFGNPEADEDTW</sequence>
<feature type="domain" description="PTHB1 N-terminal" evidence="2">
    <location>
        <begin position="1"/>
        <end position="382"/>
    </location>
</feature>
<feature type="compositionally biased region" description="Basic and acidic residues" evidence="1">
    <location>
        <begin position="995"/>
        <end position="1005"/>
    </location>
</feature>
<feature type="compositionally biased region" description="Basic and acidic residues" evidence="1">
    <location>
        <begin position="953"/>
        <end position="963"/>
    </location>
</feature>
<evidence type="ECO:0000259" key="3">
    <source>
        <dbReference type="Pfam" id="PF14728"/>
    </source>
</evidence>
<dbReference type="InterPro" id="IPR055364">
    <property type="entry name" value="PTHB1_CtH_dom"/>
</dbReference>
<organism evidence="7 8">
    <name type="scientific">Hyalella azteca</name>
    <name type="common">Amphipod</name>
    <dbReference type="NCBI Taxonomy" id="294128"/>
    <lineage>
        <taxon>Eukaryota</taxon>
        <taxon>Metazoa</taxon>
        <taxon>Ecdysozoa</taxon>
        <taxon>Arthropoda</taxon>
        <taxon>Crustacea</taxon>
        <taxon>Multicrustacea</taxon>
        <taxon>Malacostraca</taxon>
        <taxon>Eumalacostraca</taxon>
        <taxon>Peracarida</taxon>
        <taxon>Amphipoda</taxon>
        <taxon>Senticaudata</taxon>
        <taxon>Talitrida</taxon>
        <taxon>Talitroidea</taxon>
        <taxon>Hyalellidae</taxon>
        <taxon>Hyalella</taxon>
    </lineage>
</organism>
<dbReference type="GO" id="GO:0060271">
    <property type="term" value="P:cilium assembly"/>
    <property type="evidence" value="ECO:0007669"/>
    <property type="project" value="TreeGrafter"/>
</dbReference>
<dbReference type="PANTHER" id="PTHR20991:SF0">
    <property type="entry name" value="PROTEIN PTHB1"/>
    <property type="match status" value="1"/>
</dbReference>
<protein>
    <submittedName>
        <fullName evidence="8">Protein PTHB1 isoform X1</fullName>
    </submittedName>
</protein>
<feature type="domain" description="PTHB1 platform" evidence="4">
    <location>
        <begin position="544"/>
        <end position="637"/>
    </location>
</feature>
<keyword evidence="7" id="KW-1185">Reference proteome</keyword>
<dbReference type="Pfam" id="PF23338">
    <property type="entry name" value="PTHB1_hp"/>
    <property type="match status" value="1"/>
</dbReference>
<feature type="domain" description="PTHB1 hairpin" evidence="5">
    <location>
        <begin position="658"/>
        <end position="758"/>
    </location>
</feature>
<evidence type="ECO:0000259" key="4">
    <source>
        <dbReference type="Pfam" id="PF23337"/>
    </source>
</evidence>
<dbReference type="RefSeq" id="XP_018007607.1">
    <property type="nucleotide sequence ID" value="XM_018152118.2"/>
</dbReference>
<dbReference type="Pfam" id="PF14727">
    <property type="entry name" value="PHTB1_N"/>
    <property type="match status" value="1"/>
</dbReference>
<feature type="domain" description="PTHB1 GAE" evidence="3">
    <location>
        <begin position="458"/>
        <end position="538"/>
    </location>
</feature>
<feature type="region of interest" description="Disordered" evidence="1">
    <location>
        <begin position="840"/>
        <end position="859"/>
    </location>
</feature>
<dbReference type="InterPro" id="IPR028074">
    <property type="entry name" value="PHTB1_GAE_dom"/>
</dbReference>
<feature type="region of interest" description="Disordered" evidence="1">
    <location>
        <begin position="896"/>
        <end position="1054"/>
    </location>
</feature>
<evidence type="ECO:0000259" key="5">
    <source>
        <dbReference type="Pfam" id="PF23338"/>
    </source>
</evidence>
<dbReference type="GO" id="GO:0034464">
    <property type="term" value="C:BBSome"/>
    <property type="evidence" value="ECO:0007669"/>
    <property type="project" value="InterPro"/>
</dbReference>
<feature type="compositionally biased region" description="Acidic residues" evidence="1">
    <location>
        <begin position="907"/>
        <end position="935"/>
    </location>
</feature>
<feature type="domain" description="PTHB1 C-terminal helix bundle" evidence="6">
    <location>
        <begin position="763"/>
        <end position="833"/>
    </location>
</feature>
<evidence type="ECO:0000259" key="6">
    <source>
        <dbReference type="Pfam" id="PF23339"/>
    </source>
</evidence>
<dbReference type="AlphaFoldDB" id="A0A8B7N193"/>
<evidence type="ECO:0000313" key="7">
    <source>
        <dbReference type="Proteomes" id="UP000694843"/>
    </source>
</evidence>
<dbReference type="CTD" id="27241"/>
<evidence type="ECO:0000256" key="1">
    <source>
        <dbReference type="SAM" id="MobiDB-lite"/>
    </source>
</evidence>
<dbReference type="InterPro" id="IPR055363">
    <property type="entry name" value="PTHB1_hp_dom"/>
</dbReference>
<accession>A0A8B7N193</accession>
<evidence type="ECO:0000313" key="8">
    <source>
        <dbReference type="RefSeq" id="XP_018007607.1"/>
    </source>
</evidence>
<dbReference type="InterPro" id="IPR026511">
    <property type="entry name" value="PTHB1"/>
</dbReference>
<dbReference type="InterPro" id="IPR028073">
    <property type="entry name" value="PHTB1_N_dom"/>
</dbReference>
<dbReference type="InterPro" id="IPR055362">
    <property type="entry name" value="PTHB1_pf_dom"/>
</dbReference>
<proteinExistence type="predicted"/>
<dbReference type="OMA" id="NMCVIPI"/>
<dbReference type="GeneID" id="108665369"/>
<dbReference type="Proteomes" id="UP000694843">
    <property type="component" value="Unplaced"/>
</dbReference>
<dbReference type="Pfam" id="PF14728">
    <property type="entry name" value="PTHB1_GAE"/>
    <property type="match status" value="1"/>
</dbReference>
<name>A0A8B7N193_HYAAZ</name>
<dbReference type="PANTHER" id="PTHR20991">
    <property type="entry name" value="PARATHYROID HORMONE-RESPONSIVE B1 GENE"/>
    <property type="match status" value="1"/>
</dbReference>
<dbReference type="OrthoDB" id="6354191at2759"/>
<dbReference type="Pfam" id="PF23337">
    <property type="entry name" value="PTHB1_pf"/>
    <property type="match status" value="1"/>
</dbReference>
<evidence type="ECO:0000259" key="2">
    <source>
        <dbReference type="Pfam" id="PF14727"/>
    </source>
</evidence>
<dbReference type="GO" id="GO:0016020">
    <property type="term" value="C:membrane"/>
    <property type="evidence" value="ECO:0007669"/>
    <property type="project" value="TreeGrafter"/>
</dbReference>
<dbReference type="Pfam" id="PF23339">
    <property type="entry name" value="PTHB1_CtH"/>
    <property type="match status" value="1"/>
</dbReference>
<reference evidence="8" key="1">
    <citation type="submission" date="2025-08" db="UniProtKB">
        <authorList>
            <consortium name="RefSeq"/>
        </authorList>
    </citation>
    <scope>IDENTIFICATION</scope>
    <source>
        <tissue evidence="8">Whole organism</tissue>
    </source>
</reference>
<gene>
    <name evidence="8" type="primary">LOC108665369</name>
</gene>